<protein>
    <submittedName>
        <fullName evidence="2">Oxidoreductase</fullName>
    </submittedName>
</protein>
<dbReference type="InterPro" id="IPR023210">
    <property type="entry name" value="NADP_OxRdtase_dom"/>
</dbReference>
<reference evidence="3" key="1">
    <citation type="submission" date="2018-12" db="EMBL/GenBank/DDBJ databases">
        <title>Tengunoibacter tsumagoiensis gen. nov., sp. nov., Dictyobacter kobayashii sp. nov., D. alpinus sp. nov., and D. joshuensis sp. nov. and description of Dictyobacteraceae fam. nov. within the order Ktedonobacterales isolated from Tengu-no-mugimeshi.</title>
        <authorList>
            <person name="Wang C.M."/>
            <person name="Zheng Y."/>
            <person name="Sakai Y."/>
            <person name="Toyoda A."/>
            <person name="Minakuchi Y."/>
            <person name="Abe K."/>
            <person name="Yokota A."/>
            <person name="Yabe S."/>
        </authorList>
    </citation>
    <scope>NUCLEOTIDE SEQUENCE [LARGE SCALE GENOMIC DNA]</scope>
    <source>
        <strain evidence="3">Uno11</strain>
    </source>
</reference>
<proteinExistence type="predicted"/>
<organism evidence="2 3">
    <name type="scientific">Dictyobacter kobayashii</name>
    <dbReference type="NCBI Taxonomy" id="2014872"/>
    <lineage>
        <taxon>Bacteria</taxon>
        <taxon>Bacillati</taxon>
        <taxon>Chloroflexota</taxon>
        <taxon>Ktedonobacteria</taxon>
        <taxon>Ktedonobacterales</taxon>
        <taxon>Dictyobacteraceae</taxon>
        <taxon>Dictyobacter</taxon>
    </lineage>
</organism>
<dbReference type="RefSeq" id="WP_126551773.1">
    <property type="nucleotide sequence ID" value="NZ_BIFS01000001.1"/>
</dbReference>
<dbReference type="Pfam" id="PF00248">
    <property type="entry name" value="Aldo_ket_red"/>
    <property type="match status" value="1"/>
</dbReference>
<feature type="domain" description="NADP-dependent oxidoreductase" evidence="1">
    <location>
        <begin position="20"/>
        <end position="204"/>
    </location>
</feature>
<dbReference type="Proteomes" id="UP000287188">
    <property type="component" value="Unassembled WGS sequence"/>
</dbReference>
<dbReference type="OrthoDB" id="9773828at2"/>
<dbReference type="EMBL" id="BIFS01000001">
    <property type="protein sequence ID" value="GCE20013.1"/>
    <property type="molecule type" value="Genomic_DNA"/>
</dbReference>
<sequence>MTIAKQPFGRTGHNSTRTLFGAAALGSVTQAEADQTLEVLLKYGVNHIDVAASYGDAELRIAPWMAQHRSDFFVATKTGERTAPKAMEELQRSLERMKIDHVDLWQFHNLADPIEWDIALSPGGVIEAAIEAKKQGLVRAIGVTGHGLQIAATHRRSLERYDFDSVLLPCNYVTLQNPYYAENFNALVETCKQRNIAVQTIKSIAYKPWLGDEHTHSTWYAPLEDQADIDRAVHWVLGHEGVFLNTVGDIHLLPKVLDAASRFEKKTPDEEMAKMVAGLGMQPLFV</sequence>
<gene>
    <name evidence="2" type="ORF">KDK_38130</name>
</gene>
<dbReference type="PRINTS" id="PR00069">
    <property type="entry name" value="ALDKETRDTASE"/>
</dbReference>
<keyword evidence="3" id="KW-1185">Reference proteome</keyword>
<dbReference type="InterPro" id="IPR036812">
    <property type="entry name" value="NAD(P)_OxRdtase_dom_sf"/>
</dbReference>
<dbReference type="GO" id="GO:0016491">
    <property type="term" value="F:oxidoreductase activity"/>
    <property type="evidence" value="ECO:0007669"/>
    <property type="project" value="InterPro"/>
</dbReference>
<dbReference type="AlphaFoldDB" id="A0A402ALN2"/>
<dbReference type="InterPro" id="IPR020471">
    <property type="entry name" value="AKR"/>
</dbReference>
<dbReference type="SUPFAM" id="SSF51430">
    <property type="entry name" value="NAD(P)-linked oxidoreductase"/>
    <property type="match status" value="1"/>
</dbReference>
<comment type="caution">
    <text evidence="2">The sequence shown here is derived from an EMBL/GenBank/DDBJ whole genome shotgun (WGS) entry which is preliminary data.</text>
</comment>
<evidence type="ECO:0000313" key="3">
    <source>
        <dbReference type="Proteomes" id="UP000287188"/>
    </source>
</evidence>
<name>A0A402ALN2_9CHLR</name>
<evidence type="ECO:0000259" key="1">
    <source>
        <dbReference type="Pfam" id="PF00248"/>
    </source>
</evidence>
<dbReference type="InterPro" id="IPR053135">
    <property type="entry name" value="AKR2_Oxidoreductase"/>
</dbReference>
<evidence type="ECO:0000313" key="2">
    <source>
        <dbReference type="EMBL" id="GCE20013.1"/>
    </source>
</evidence>
<dbReference type="PANTHER" id="PTHR43312:SF1">
    <property type="entry name" value="NADP-DEPENDENT OXIDOREDUCTASE DOMAIN-CONTAINING PROTEIN"/>
    <property type="match status" value="1"/>
</dbReference>
<dbReference type="CDD" id="cd19100">
    <property type="entry name" value="AKR_unchar"/>
    <property type="match status" value="1"/>
</dbReference>
<dbReference type="PANTHER" id="PTHR43312">
    <property type="entry name" value="D-THREO-ALDOSE 1-DEHYDROGENASE"/>
    <property type="match status" value="1"/>
</dbReference>
<dbReference type="Gene3D" id="3.20.20.100">
    <property type="entry name" value="NADP-dependent oxidoreductase domain"/>
    <property type="match status" value="1"/>
</dbReference>
<accession>A0A402ALN2</accession>